<feature type="transmembrane region" description="Helical" evidence="1">
    <location>
        <begin position="23"/>
        <end position="43"/>
    </location>
</feature>
<feature type="transmembrane region" description="Helical" evidence="1">
    <location>
        <begin position="155"/>
        <end position="175"/>
    </location>
</feature>
<evidence type="ECO:0000256" key="1">
    <source>
        <dbReference type="SAM" id="Phobius"/>
    </source>
</evidence>
<dbReference type="OrthoDB" id="543971at2759"/>
<keyword evidence="1" id="KW-0812">Transmembrane</keyword>
<dbReference type="EMBL" id="JADFTS010000002">
    <property type="protein sequence ID" value="KAF9618872.1"/>
    <property type="molecule type" value="Genomic_DNA"/>
</dbReference>
<reference evidence="2 3" key="1">
    <citation type="submission" date="2020-10" db="EMBL/GenBank/DDBJ databases">
        <title>The Coptis chinensis genome and diversification of protoberbering-type alkaloids.</title>
        <authorList>
            <person name="Wang B."/>
            <person name="Shu S."/>
            <person name="Song C."/>
            <person name="Liu Y."/>
        </authorList>
    </citation>
    <scope>NUCLEOTIDE SEQUENCE [LARGE SCALE GENOMIC DNA]</scope>
    <source>
        <strain evidence="2">HL-2020</strain>
        <tissue evidence="2">Leaf</tissue>
    </source>
</reference>
<accession>A0A835IMB4</accession>
<evidence type="ECO:0000313" key="2">
    <source>
        <dbReference type="EMBL" id="KAF9618872.1"/>
    </source>
</evidence>
<evidence type="ECO:0000313" key="3">
    <source>
        <dbReference type="Proteomes" id="UP000631114"/>
    </source>
</evidence>
<gene>
    <name evidence="2" type="ORF">IFM89_002740</name>
</gene>
<feature type="transmembrane region" description="Helical" evidence="1">
    <location>
        <begin position="196"/>
        <end position="215"/>
    </location>
</feature>
<organism evidence="2 3">
    <name type="scientific">Coptis chinensis</name>
    <dbReference type="NCBI Taxonomy" id="261450"/>
    <lineage>
        <taxon>Eukaryota</taxon>
        <taxon>Viridiplantae</taxon>
        <taxon>Streptophyta</taxon>
        <taxon>Embryophyta</taxon>
        <taxon>Tracheophyta</taxon>
        <taxon>Spermatophyta</taxon>
        <taxon>Magnoliopsida</taxon>
        <taxon>Ranunculales</taxon>
        <taxon>Ranunculaceae</taxon>
        <taxon>Coptidoideae</taxon>
        <taxon>Coptis</taxon>
    </lineage>
</organism>
<evidence type="ECO:0008006" key="4">
    <source>
        <dbReference type="Google" id="ProtNLM"/>
    </source>
</evidence>
<keyword evidence="3" id="KW-1185">Reference proteome</keyword>
<dbReference type="PANTHER" id="PTHR43596:SF1">
    <property type="entry name" value="ADP,ATP CARRIER PROTEIN"/>
    <property type="match status" value="1"/>
</dbReference>
<keyword evidence="1" id="KW-0472">Membrane</keyword>
<feature type="transmembrane region" description="Helical" evidence="1">
    <location>
        <begin position="298"/>
        <end position="317"/>
    </location>
</feature>
<comment type="caution">
    <text evidence="2">The sequence shown here is derived from an EMBL/GenBank/DDBJ whole genome shotgun (WGS) entry which is preliminary data.</text>
</comment>
<keyword evidence="1" id="KW-1133">Transmembrane helix</keyword>
<feature type="transmembrane region" description="Helical" evidence="1">
    <location>
        <begin position="98"/>
        <end position="117"/>
    </location>
</feature>
<dbReference type="PANTHER" id="PTHR43596">
    <property type="entry name" value="ADP,ATP CARRIER PROTEIN"/>
    <property type="match status" value="1"/>
</dbReference>
<dbReference type="Proteomes" id="UP000631114">
    <property type="component" value="Unassembled WGS sequence"/>
</dbReference>
<feature type="transmembrane region" description="Helical" evidence="1">
    <location>
        <begin position="63"/>
        <end position="86"/>
    </location>
</feature>
<protein>
    <recommendedName>
        <fullName evidence="4">ADP,ATP carrier protein</fullName>
    </recommendedName>
</protein>
<sequence>MTNQSSRLEAIVSSFVTVHPHEISALIHSCASFFFILSAYFVVLPLRDDGAISLGLTNLPELFVASLVLTLVAAPVSTLIFSLPNLSKVKALVLMHRFFSVSLVLFFILWHSSSYGYSSSVPKDFVSQTPNSKEYETAVLNQGDTAKLAKWSDCGWFYVSVRIGLFLWVALLNLITISSTWARVIDVMDNESGSRLFGFIGAGATLGQLLGSLFAAGMAWLGPYLILVSALLMELAARTSEGINRDLSHDSEELHSLREGDVDQQIQTDEQRRAAHEGSSPNLATYKLKPQLWVMLDGLRLIISSSYLLSVALFLWLSAVVSSFFYFQKVTVIALTVATPLDRRKLFAQINSFIAVFILAGQLTVTGRILTVAGVTIAICSAPCVAFSNIVAIAVHPTWIVVAVSETLRKVVMYVVTRPGRELLFTVVSTDEKYKAKVCIDVIVQRLGDATAAGMYKLLFSTLNGRTSSLPLYALPVLGIWNDYSVISFKSMWGRIMELALSARLVPTSHDKQQLFLAYAYATSDSTG</sequence>
<name>A0A835IMB4_9MAGN</name>
<dbReference type="AlphaFoldDB" id="A0A835IMB4"/>
<proteinExistence type="predicted"/>
<feature type="transmembrane region" description="Helical" evidence="1">
    <location>
        <begin position="353"/>
        <end position="379"/>
    </location>
</feature>